<dbReference type="GO" id="GO:0000160">
    <property type="term" value="P:phosphorelay signal transduction system"/>
    <property type="evidence" value="ECO:0007669"/>
    <property type="project" value="InterPro"/>
</dbReference>
<evidence type="ECO:0000259" key="2">
    <source>
        <dbReference type="PROSITE" id="PS50110"/>
    </source>
</evidence>
<organism evidence="3 4">
    <name type="scientific">Flaviaesturariibacter aridisoli</name>
    <dbReference type="NCBI Taxonomy" id="2545761"/>
    <lineage>
        <taxon>Bacteria</taxon>
        <taxon>Pseudomonadati</taxon>
        <taxon>Bacteroidota</taxon>
        <taxon>Chitinophagia</taxon>
        <taxon>Chitinophagales</taxon>
        <taxon>Chitinophagaceae</taxon>
        <taxon>Flaviaestuariibacter</taxon>
    </lineage>
</organism>
<dbReference type="PROSITE" id="PS50110">
    <property type="entry name" value="RESPONSE_REGULATORY"/>
    <property type="match status" value="1"/>
</dbReference>
<dbReference type="InterPro" id="IPR011006">
    <property type="entry name" value="CheY-like_superfamily"/>
</dbReference>
<dbReference type="OrthoDB" id="7631574at2"/>
<dbReference type="AlphaFoldDB" id="A0A4R4E9K5"/>
<comment type="caution">
    <text evidence="3">The sequence shown here is derived from an EMBL/GenBank/DDBJ whole genome shotgun (WGS) entry which is preliminary data.</text>
</comment>
<dbReference type="Gene3D" id="3.40.50.2300">
    <property type="match status" value="1"/>
</dbReference>
<feature type="domain" description="Response regulatory" evidence="2">
    <location>
        <begin position="5"/>
        <end position="127"/>
    </location>
</feature>
<dbReference type="InterPro" id="IPR001789">
    <property type="entry name" value="Sig_transdc_resp-reg_receiver"/>
</dbReference>
<accession>A0A4R4E9K5</accession>
<feature type="modified residue" description="4-aspartylphosphate" evidence="1">
    <location>
        <position position="61"/>
    </location>
</feature>
<dbReference type="InterPro" id="IPR052893">
    <property type="entry name" value="TCS_response_regulator"/>
</dbReference>
<dbReference type="EMBL" id="SKFH01000001">
    <property type="protein sequence ID" value="TCZ74781.1"/>
    <property type="molecule type" value="Genomic_DNA"/>
</dbReference>
<dbReference type="PANTHER" id="PTHR44520">
    <property type="entry name" value="RESPONSE REGULATOR RCP1-RELATED"/>
    <property type="match status" value="1"/>
</dbReference>
<proteinExistence type="predicted"/>
<protein>
    <submittedName>
        <fullName evidence="3">Response regulator</fullName>
    </submittedName>
</protein>
<dbReference type="SUPFAM" id="SSF52172">
    <property type="entry name" value="CheY-like"/>
    <property type="match status" value="1"/>
</dbReference>
<gene>
    <name evidence="3" type="ORF">E0486_00315</name>
</gene>
<keyword evidence="4" id="KW-1185">Reference proteome</keyword>
<sequence>MAEKCILWVDDDTDDLEMFSEAVAELQLGISVLYARNGREALELLEDGATRDALPCLVILDMNMPQMSGRETLVALRQHEHFAALRTIVFTTSENPLDRLTCEKFGVPLYVKPRTYQQLKETIREFLTDDGALS</sequence>
<evidence type="ECO:0000313" key="3">
    <source>
        <dbReference type="EMBL" id="TCZ74781.1"/>
    </source>
</evidence>
<keyword evidence="1" id="KW-0597">Phosphoprotein</keyword>
<name>A0A4R4E9K5_9BACT</name>
<dbReference type="RefSeq" id="WP_131850137.1">
    <property type="nucleotide sequence ID" value="NZ_SKFH01000001.1"/>
</dbReference>
<dbReference type="Proteomes" id="UP000295164">
    <property type="component" value="Unassembled WGS sequence"/>
</dbReference>
<evidence type="ECO:0000256" key="1">
    <source>
        <dbReference type="PROSITE-ProRule" id="PRU00169"/>
    </source>
</evidence>
<dbReference type="SMART" id="SM00448">
    <property type="entry name" value="REC"/>
    <property type="match status" value="1"/>
</dbReference>
<reference evidence="3 4" key="1">
    <citation type="submission" date="2019-03" db="EMBL/GenBank/DDBJ databases">
        <authorList>
            <person name="Kim M.K.M."/>
        </authorList>
    </citation>
    <scope>NUCLEOTIDE SEQUENCE [LARGE SCALE GENOMIC DNA]</scope>
    <source>
        <strain evidence="3 4">17J68-15</strain>
    </source>
</reference>
<dbReference type="Pfam" id="PF00072">
    <property type="entry name" value="Response_reg"/>
    <property type="match status" value="1"/>
</dbReference>
<evidence type="ECO:0000313" key="4">
    <source>
        <dbReference type="Proteomes" id="UP000295164"/>
    </source>
</evidence>